<sequence>MQLSVGDVFKSKNEAQNAIRMYSVDNNFGFETTDSTPKKYTIQCKERRTHGCDAIITTALRKKDNMFVIKKLKNTHNCPQQSSCLVQSSSRYIADELRDMEDIRDTRIGQLINRISARRGIKIGYFAAWKAREDVLENSVDEETAQEECLKTAMYENRALNPDDVTICCNMKEKIEEWKEAGYVLPEERGFIRKIIRTIGPFDIAGSRADTLFYLSHLSQHVYKHSRKVIELSCHERYNEFREHAGYAYMAMCYDAFDSPYILAMAYTPEYCPRKEGWVFFAKELLQCIDQGVLMMDWEGDHSLIGELEKEVQKKNGKITFEENNPWAGHFDIAESIRSRDLESFDAEKTKACLFIRTRSLCREIFSTHSCPNAISQVWSLCNSPDLATFQVYYKKVKALNVPSLLSLLSSLPTHLWAKYLTPYPLYNKNNSIVTEIETVHAMLTLSPVDSMCMILKIVSDNALKKKELISHSELTTKKNTDRARFGDSINRSMERNIAKGQSYEVDVGRTPEGLSRTSWIDPRRLNDEEEHGQGIVYSGNLRFYVDLRLRVCSCMKFQEMNYPCSHACALITKIGSHPYAYIDEIYSVDTLTHMYKPLSNRCIVNEPIRGTEEKRRGPGRPRKGIMGYETEEFSCQEHKENMARH</sequence>
<dbReference type="Pfam" id="PF04434">
    <property type="entry name" value="SWIM"/>
    <property type="match status" value="1"/>
</dbReference>
<dbReference type="GO" id="GO:0008270">
    <property type="term" value="F:zinc ion binding"/>
    <property type="evidence" value="ECO:0007669"/>
    <property type="project" value="UniProtKB-KW"/>
</dbReference>
<dbReference type="Proteomes" id="UP000185944">
    <property type="component" value="Unassembled WGS sequence"/>
</dbReference>
<dbReference type="GeneID" id="93646753"/>
<evidence type="ECO:0000313" key="4">
    <source>
        <dbReference type="Proteomes" id="UP000185944"/>
    </source>
</evidence>
<keyword evidence="1" id="KW-0479">Metal-binding</keyword>
<keyword evidence="4" id="KW-1185">Reference proteome</keyword>
<dbReference type="AlphaFoldDB" id="A0A177EJ82"/>
<dbReference type="PANTHER" id="PTHR31973">
    <property type="entry name" value="POLYPROTEIN, PUTATIVE-RELATED"/>
    <property type="match status" value="1"/>
</dbReference>
<dbReference type="RefSeq" id="XP_067545529.1">
    <property type="nucleotide sequence ID" value="XM_067687821.1"/>
</dbReference>
<accession>A0A177EJ82</accession>
<dbReference type="VEuPathDB" id="MicrosporidiaDB:NEDG_00403"/>
<dbReference type="InterPro" id="IPR004332">
    <property type="entry name" value="Transposase_MuDR"/>
</dbReference>
<protein>
    <recommendedName>
        <fullName evidence="2">SWIM-type domain-containing protein</fullName>
    </recommendedName>
</protein>
<reference evidence="3 4" key="1">
    <citation type="submission" date="2016-02" db="EMBL/GenBank/DDBJ databases">
        <title>Discovery of a natural microsporidian pathogen with a broad tissue tropism in Caenorhabditis elegans.</title>
        <authorList>
            <person name="Luallen R.J."/>
            <person name="Reinke A.W."/>
            <person name="Tong L."/>
            <person name="Botts M.R."/>
            <person name="Felix M.-A."/>
            <person name="Troemel E.R."/>
        </authorList>
    </citation>
    <scope>NUCLEOTIDE SEQUENCE [LARGE SCALE GENOMIC DNA]</scope>
    <source>
        <strain evidence="3 4">JUm2807</strain>
    </source>
</reference>
<evidence type="ECO:0000313" key="3">
    <source>
        <dbReference type="EMBL" id="OAG31928.1"/>
    </source>
</evidence>
<comment type="caution">
    <text evidence="3">The sequence shown here is derived from an EMBL/GenBank/DDBJ whole genome shotgun (WGS) entry which is preliminary data.</text>
</comment>
<keyword evidence="1" id="KW-0862">Zinc</keyword>
<dbReference type="PROSITE" id="PS50966">
    <property type="entry name" value="ZF_SWIM"/>
    <property type="match status" value="1"/>
</dbReference>
<proteinExistence type="predicted"/>
<name>A0A177EJ82_9MICR</name>
<keyword evidence="1" id="KW-0863">Zinc-finger</keyword>
<evidence type="ECO:0000259" key="2">
    <source>
        <dbReference type="PROSITE" id="PS50966"/>
    </source>
</evidence>
<dbReference type="InterPro" id="IPR007527">
    <property type="entry name" value="Znf_SWIM"/>
</dbReference>
<evidence type="ECO:0000256" key="1">
    <source>
        <dbReference type="PROSITE-ProRule" id="PRU00325"/>
    </source>
</evidence>
<organism evidence="3 4">
    <name type="scientific">Nematocida displodere</name>
    <dbReference type="NCBI Taxonomy" id="1805483"/>
    <lineage>
        <taxon>Eukaryota</taxon>
        <taxon>Fungi</taxon>
        <taxon>Fungi incertae sedis</taxon>
        <taxon>Microsporidia</taxon>
        <taxon>Nematocida</taxon>
    </lineage>
</organism>
<dbReference type="Pfam" id="PF03108">
    <property type="entry name" value="DBD_Tnp_Mut"/>
    <property type="match status" value="1"/>
</dbReference>
<dbReference type="OrthoDB" id="2187956at2759"/>
<dbReference type="EMBL" id="LTDL01000014">
    <property type="protein sequence ID" value="OAG31928.1"/>
    <property type="molecule type" value="Genomic_DNA"/>
</dbReference>
<dbReference type="PANTHER" id="PTHR31973:SF195">
    <property type="entry name" value="MUDR FAMILY TRANSPOSASE"/>
    <property type="match status" value="1"/>
</dbReference>
<feature type="domain" description="SWIM-type" evidence="2">
    <location>
        <begin position="544"/>
        <end position="576"/>
    </location>
</feature>
<gene>
    <name evidence="3" type="ORF">NEDG_00403</name>
</gene>